<evidence type="ECO:0000313" key="5">
    <source>
        <dbReference type="Proteomes" id="UP000196084"/>
    </source>
</evidence>
<feature type="transmembrane region" description="Helical" evidence="2">
    <location>
        <begin position="198"/>
        <end position="220"/>
    </location>
</feature>
<evidence type="ECO:0000313" key="4">
    <source>
        <dbReference type="EMBL" id="OVE85160.1"/>
    </source>
</evidence>
<protein>
    <recommendedName>
        <fullName evidence="3">DUF1616 domain-containing protein</fullName>
    </recommendedName>
</protein>
<gene>
    <name evidence="4" type="ORF">B2G88_12535</name>
</gene>
<evidence type="ECO:0000256" key="1">
    <source>
        <dbReference type="SAM" id="MobiDB-lite"/>
    </source>
</evidence>
<feature type="transmembrane region" description="Helical" evidence="2">
    <location>
        <begin position="145"/>
        <end position="162"/>
    </location>
</feature>
<reference evidence="4 5" key="1">
    <citation type="submission" date="2017-02" db="EMBL/GenBank/DDBJ databases">
        <title>Natronthermophilus aegyptiacus gen. nov.,sp. nov., an aerobic, extremely halophilic alkalithermophilic archaeon isolated from the athalassohaline Wadi An Natrun, Egypt.</title>
        <authorList>
            <person name="Zhao B."/>
        </authorList>
    </citation>
    <scope>NUCLEOTIDE SEQUENCE [LARGE SCALE GENOMIC DNA]</scope>
    <source>
        <strain evidence="4 5">CGMCC 1.3597</strain>
    </source>
</reference>
<feature type="transmembrane region" description="Helical" evidence="2">
    <location>
        <begin position="115"/>
        <end position="133"/>
    </location>
</feature>
<feature type="compositionally biased region" description="Polar residues" evidence="1">
    <location>
        <begin position="74"/>
        <end position="95"/>
    </location>
</feature>
<feature type="transmembrane region" description="Helical" evidence="2">
    <location>
        <begin position="45"/>
        <end position="68"/>
    </location>
</feature>
<dbReference type="InterPro" id="IPR014495">
    <property type="entry name" value="UCP018671"/>
</dbReference>
<dbReference type="PIRSF" id="PIRSF018671">
    <property type="entry name" value="UCP018671"/>
    <property type="match status" value="1"/>
</dbReference>
<proteinExistence type="predicted"/>
<dbReference type="Pfam" id="PF07760">
    <property type="entry name" value="DUF1616"/>
    <property type="match status" value="1"/>
</dbReference>
<dbReference type="AlphaFoldDB" id="A0A202EB12"/>
<organism evidence="4 5">
    <name type="scientific">Natronolimnobius baerhuensis</name>
    <dbReference type="NCBI Taxonomy" id="253108"/>
    <lineage>
        <taxon>Archaea</taxon>
        <taxon>Methanobacteriati</taxon>
        <taxon>Methanobacteriota</taxon>
        <taxon>Stenosarchaea group</taxon>
        <taxon>Halobacteria</taxon>
        <taxon>Halobacteriales</taxon>
        <taxon>Natrialbaceae</taxon>
        <taxon>Natronolimnobius</taxon>
    </lineage>
</organism>
<comment type="caution">
    <text evidence="4">The sequence shown here is derived from an EMBL/GenBank/DDBJ whole genome shotgun (WGS) entry which is preliminary data.</text>
</comment>
<keyword evidence="2" id="KW-0812">Transmembrane</keyword>
<name>A0A202EB12_9EURY</name>
<keyword evidence="2" id="KW-1133">Transmembrane helix</keyword>
<dbReference type="RefSeq" id="WP_087714915.1">
    <property type="nucleotide sequence ID" value="NZ_MWPH01000002.1"/>
</dbReference>
<keyword evidence="5" id="KW-1185">Reference proteome</keyword>
<dbReference type="OrthoDB" id="82282at2157"/>
<sequence>MSNRQLHRDHRWWRLRAVPVDLVGITALTICTVGLSLFPGLRGTALHLVAGVLFVLFAPGYAFVAALFPAAGTSPTAQDASVPPTTTETAGTDSSVAHPAAAASRRDGIDGLERLILSAALSVALVPVVGVGLHVTPWGIQPETVTVALGGLVLVGTGVAAIRRLRLPPEDRFRVPYRRWLAVARDGVVHPPTRVDGVLNIIVIIAVVLAVSTITVAVVAPSAIPGEGSSPGEQFSGIALLTEDDDGDLVADGYPTTLAPGDSTTLVVGLDNHEHRPVEYSVVVLEQQIDRHSETNVTVTEQRELERFETELAHNETWHHRHDVRPTMTGEVRLVWALYLDAVPDDPSTDTAADDVSIWVDVTDSDG</sequence>
<feature type="domain" description="DUF1616" evidence="3">
    <location>
        <begin position="26"/>
        <end position="361"/>
    </location>
</feature>
<dbReference type="EMBL" id="MWPH01000002">
    <property type="protein sequence ID" value="OVE85160.1"/>
    <property type="molecule type" value="Genomic_DNA"/>
</dbReference>
<evidence type="ECO:0000256" key="2">
    <source>
        <dbReference type="SAM" id="Phobius"/>
    </source>
</evidence>
<keyword evidence="2" id="KW-0472">Membrane</keyword>
<feature type="region of interest" description="Disordered" evidence="1">
    <location>
        <begin position="74"/>
        <end position="99"/>
    </location>
</feature>
<dbReference type="Proteomes" id="UP000196084">
    <property type="component" value="Unassembled WGS sequence"/>
</dbReference>
<dbReference type="InterPro" id="IPR011674">
    <property type="entry name" value="DUF1616"/>
</dbReference>
<evidence type="ECO:0000259" key="3">
    <source>
        <dbReference type="Pfam" id="PF07760"/>
    </source>
</evidence>
<feature type="transmembrane region" description="Helical" evidence="2">
    <location>
        <begin position="20"/>
        <end position="39"/>
    </location>
</feature>
<accession>A0A202EB12</accession>